<keyword evidence="3" id="KW-0812">Transmembrane</keyword>
<evidence type="ECO:0000256" key="8">
    <source>
        <dbReference type="ARBA" id="ARBA00023136"/>
    </source>
</evidence>
<dbReference type="GO" id="GO:0004497">
    <property type="term" value="F:monooxygenase activity"/>
    <property type="evidence" value="ECO:0007669"/>
    <property type="project" value="UniProtKB-KW"/>
</dbReference>
<dbReference type="PRINTS" id="PR00385">
    <property type="entry name" value="P450"/>
</dbReference>
<keyword evidence="5" id="KW-1133">Transmembrane helix</keyword>
<protein>
    <submittedName>
        <fullName evidence="11">Cytochrome P450 84A1</fullName>
    </submittedName>
</protein>
<dbReference type="AlphaFoldDB" id="A0AAV8E606"/>
<comment type="similarity">
    <text evidence="10">Belongs to the cytochrome P450 family.</text>
</comment>
<sequence length="515" mass="57558">MEWLQLQDPVFLPIICISLFIIFKLWKDRRHAPFPPGPPQLPILGNMLMVGELTHRGLAALAERYGGLLHLRLGFLHAFAVSTPEMARQVLQVQDNVFSNRPATIAIAYLSYNRADMAFAHYGPFWRQMRKLCVMKLFSRKRAESWASVRDEVDLMIRSVANSTSGATVNLGELIFTLTMNITFRAAFGAKGNDDQEEFISILQEFSKLFGAFNIGDFIPSLGWMDFQGINKRLKAARASLDRFIDKIIDEHIENPKSSDDVDADMVDDMLAFLAESKDAKGGEDGDDLQNSLRLTRDNIKAIIMDVMFGGTETVASAIEWAMSELMKSPDNMRQLQAELASTIGLDRKVQDIDLDKLPFLKCVVKETLRLHPPIPLLLHETAEDCVVAGYSVPKRSRVMINVFAIGRDKSAWKDADTFHPSRFSDTGDSAGKDFKGSHFEFLPFGSGRRSCPGMQLGLYGLELAVAQLAHCFDWNLPDGMKPSELDMSDVFGLTAPRAVRLSAVPTPRLSCPLY</sequence>
<evidence type="ECO:0000313" key="13">
    <source>
        <dbReference type="Proteomes" id="UP001140206"/>
    </source>
</evidence>
<evidence type="ECO:0000256" key="7">
    <source>
        <dbReference type="ARBA" id="ARBA00023004"/>
    </source>
</evidence>
<dbReference type="InterPro" id="IPR017972">
    <property type="entry name" value="Cyt_P450_CS"/>
</dbReference>
<dbReference type="PROSITE" id="PS00086">
    <property type="entry name" value="CYTOCHROME_P450"/>
    <property type="match status" value="1"/>
</dbReference>
<dbReference type="GO" id="GO:0020037">
    <property type="term" value="F:heme binding"/>
    <property type="evidence" value="ECO:0007669"/>
    <property type="project" value="InterPro"/>
</dbReference>
<reference evidence="11" key="1">
    <citation type="submission" date="2022-08" db="EMBL/GenBank/DDBJ databases">
        <authorList>
            <person name="Marques A."/>
        </authorList>
    </citation>
    <scope>NUCLEOTIDE SEQUENCE</scope>
    <source>
        <strain evidence="11">RhyPub2mFocal</strain>
        <tissue evidence="11">Leaves</tissue>
    </source>
</reference>
<dbReference type="PRINTS" id="PR00463">
    <property type="entry name" value="EP450I"/>
</dbReference>
<evidence type="ECO:0000256" key="4">
    <source>
        <dbReference type="ARBA" id="ARBA00022723"/>
    </source>
</evidence>
<evidence type="ECO:0000256" key="2">
    <source>
        <dbReference type="ARBA" id="ARBA00022617"/>
    </source>
</evidence>
<dbReference type="Gene3D" id="1.10.630.10">
    <property type="entry name" value="Cytochrome P450"/>
    <property type="match status" value="1"/>
</dbReference>
<dbReference type="GO" id="GO:0016020">
    <property type="term" value="C:membrane"/>
    <property type="evidence" value="ECO:0007669"/>
    <property type="project" value="UniProtKB-SubCell"/>
</dbReference>
<dbReference type="FunFam" id="1.10.630.10:FF:000054">
    <property type="entry name" value="Cytochrome P450 84A1"/>
    <property type="match status" value="1"/>
</dbReference>
<dbReference type="InterPro" id="IPR002401">
    <property type="entry name" value="Cyt_P450_E_grp-I"/>
</dbReference>
<dbReference type="InterPro" id="IPR001128">
    <property type="entry name" value="Cyt_P450"/>
</dbReference>
<evidence type="ECO:0000313" key="12">
    <source>
        <dbReference type="EMBL" id="KAJ4777385.1"/>
    </source>
</evidence>
<comment type="cofactor">
    <cofactor evidence="9">
        <name>heme</name>
        <dbReference type="ChEBI" id="CHEBI:30413"/>
    </cofactor>
</comment>
<proteinExistence type="inferred from homology"/>
<evidence type="ECO:0000256" key="10">
    <source>
        <dbReference type="RuleBase" id="RU000461"/>
    </source>
</evidence>
<dbReference type="PANTHER" id="PTHR47945">
    <property type="entry name" value="CYTOCHROME P450 84A1-RELATED"/>
    <property type="match status" value="1"/>
</dbReference>
<dbReference type="InterPro" id="IPR036396">
    <property type="entry name" value="Cyt_P450_sf"/>
</dbReference>
<keyword evidence="13" id="KW-1185">Reference proteome</keyword>
<name>A0AAV8E606_9POAL</name>
<dbReference type="Pfam" id="PF00067">
    <property type="entry name" value="p450"/>
    <property type="match status" value="1"/>
</dbReference>
<dbReference type="PANTHER" id="PTHR47945:SF5">
    <property type="entry name" value="CYTOCHROME P450 84A1-RELATED"/>
    <property type="match status" value="1"/>
</dbReference>
<evidence type="ECO:0000256" key="5">
    <source>
        <dbReference type="ARBA" id="ARBA00022989"/>
    </source>
</evidence>
<keyword evidence="8" id="KW-0472">Membrane</keyword>
<dbReference type="SUPFAM" id="SSF48264">
    <property type="entry name" value="Cytochrome P450"/>
    <property type="match status" value="1"/>
</dbReference>
<evidence type="ECO:0000256" key="6">
    <source>
        <dbReference type="ARBA" id="ARBA00023002"/>
    </source>
</evidence>
<keyword evidence="4 9" id="KW-0479">Metal-binding</keyword>
<evidence type="ECO:0000256" key="1">
    <source>
        <dbReference type="ARBA" id="ARBA00004167"/>
    </source>
</evidence>
<keyword evidence="2 9" id="KW-0349">Heme</keyword>
<dbReference type="Proteomes" id="UP001140206">
    <property type="component" value="Chromosome 3"/>
</dbReference>
<evidence type="ECO:0000256" key="3">
    <source>
        <dbReference type="ARBA" id="ARBA00022692"/>
    </source>
</evidence>
<keyword evidence="7 9" id="KW-0408">Iron</keyword>
<dbReference type="InterPro" id="IPR053062">
    <property type="entry name" value="CYP450_84A"/>
</dbReference>
<evidence type="ECO:0000313" key="11">
    <source>
        <dbReference type="EMBL" id="KAJ4774466.1"/>
    </source>
</evidence>
<comment type="caution">
    <text evidence="11">The sequence shown here is derived from an EMBL/GenBank/DDBJ whole genome shotgun (WGS) entry which is preliminary data.</text>
</comment>
<gene>
    <name evidence="11" type="ORF">LUZ62_058723</name>
    <name evidence="12" type="ORF">LUZ62_061642</name>
</gene>
<organism evidence="11 13">
    <name type="scientific">Rhynchospora pubera</name>
    <dbReference type="NCBI Taxonomy" id="906938"/>
    <lineage>
        <taxon>Eukaryota</taxon>
        <taxon>Viridiplantae</taxon>
        <taxon>Streptophyta</taxon>
        <taxon>Embryophyta</taxon>
        <taxon>Tracheophyta</taxon>
        <taxon>Spermatophyta</taxon>
        <taxon>Magnoliopsida</taxon>
        <taxon>Liliopsida</taxon>
        <taxon>Poales</taxon>
        <taxon>Cyperaceae</taxon>
        <taxon>Cyperoideae</taxon>
        <taxon>Rhynchosporeae</taxon>
        <taxon>Rhynchospora</taxon>
    </lineage>
</organism>
<dbReference type="GO" id="GO:0016705">
    <property type="term" value="F:oxidoreductase activity, acting on paired donors, with incorporation or reduction of molecular oxygen"/>
    <property type="evidence" value="ECO:0007669"/>
    <property type="project" value="InterPro"/>
</dbReference>
<dbReference type="CDD" id="cd11072">
    <property type="entry name" value="CYP71-like"/>
    <property type="match status" value="1"/>
</dbReference>
<accession>A0AAV8E606</accession>
<keyword evidence="6 10" id="KW-0560">Oxidoreductase</keyword>
<keyword evidence="10" id="KW-0503">Monooxygenase</keyword>
<dbReference type="EMBL" id="JAMFTS010000003">
    <property type="protein sequence ID" value="KAJ4777385.1"/>
    <property type="molecule type" value="Genomic_DNA"/>
</dbReference>
<evidence type="ECO:0000256" key="9">
    <source>
        <dbReference type="PIRSR" id="PIRSR602401-1"/>
    </source>
</evidence>
<dbReference type="EMBL" id="JAMFTS010000003">
    <property type="protein sequence ID" value="KAJ4774466.1"/>
    <property type="molecule type" value="Genomic_DNA"/>
</dbReference>
<comment type="subcellular location">
    <subcellularLocation>
        <location evidence="1">Membrane</location>
        <topology evidence="1">Single-pass membrane protein</topology>
    </subcellularLocation>
</comment>
<dbReference type="GO" id="GO:0005506">
    <property type="term" value="F:iron ion binding"/>
    <property type="evidence" value="ECO:0007669"/>
    <property type="project" value="InterPro"/>
</dbReference>
<feature type="binding site" description="axial binding residue" evidence="9">
    <location>
        <position position="452"/>
    </location>
    <ligand>
        <name>heme</name>
        <dbReference type="ChEBI" id="CHEBI:30413"/>
    </ligand>
    <ligandPart>
        <name>Fe</name>
        <dbReference type="ChEBI" id="CHEBI:18248"/>
    </ligandPart>
</feature>